<feature type="domain" description="DM14" evidence="2">
    <location>
        <begin position="10"/>
        <end position="66"/>
    </location>
</feature>
<reference evidence="3 4" key="1">
    <citation type="submission" date="2018-04" db="EMBL/GenBank/DDBJ databases">
        <title>The genome of golden apple snail Pomacea canaliculata provides insight into stress tolerance and invasive adaptation.</title>
        <authorList>
            <person name="Liu C."/>
            <person name="Liu B."/>
            <person name="Ren Y."/>
            <person name="Zhang Y."/>
            <person name="Wang H."/>
            <person name="Li S."/>
            <person name="Jiang F."/>
            <person name="Yin L."/>
            <person name="Zhang G."/>
            <person name="Qian W."/>
            <person name="Fan W."/>
        </authorList>
    </citation>
    <scope>NUCLEOTIDE SEQUENCE [LARGE SCALE GENOMIC DNA]</scope>
    <source>
        <strain evidence="3">SZHN2017</strain>
        <tissue evidence="3">Muscle</tissue>
    </source>
</reference>
<gene>
    <name evidence="3" type="ORF">C0Q70_16737</name>
</gene>
<dbReference type="PANTHER" id="PTHR13076:SF9">
    <property type="entry name" value="COILED-COIL AND C2 DOMAIN-CONTAINING PROTEIN 1-LIKE"/>
    <property type="match status" value="1"/>
</dbReference>
<evidence type="ECO:0000256" key="1">
    <source>
        <dbReference type="SAM" id="MobiDB-lite"/>
    </source>
</evidence>
<evidence type="ECO:0000313" key="4">
    <source>
        <dbReference type="Proteomes" id="UP000245119"/>
    </source>
</evidence>
<proteinExistence type="predicted"/>
<organism evidence="3 4">
    <name type="scientific">Pomacea canaliculata</name>
    <name type="common">Golden apple snail</name>
    <dbReference type="NCBI Taxonomy" id="400727"/>
    <lineage>
        <taxon>Eukaryota</taxon>
        <taxon>Metazoa</taxon>
        <taxon>Spiralia</taxon>
        <taxon>Lophotrochozoa</taxon>
        <taxon>Mollusca</taxon>
        <taxon>Gastropoda</taxon>
        <taxon>Caenogastropoda</taxon>
        <taxon>Architaenioglossa</taxon>
        <taxon>Ampullarioidea</taxon>
        <taxon>Ampullariidae</taxon>
        <taxon>Pomacea</taxon>
    </lineage>
</organism>
<dbReference type="InterPro" id="IPR006608">
    <property type="entry name" value="CC2D1A/B_DM14"/>
</dbReference>
<feature type="compositionally biased region" description="Basic and acidic residues" evidence="1">
    <location>
        <begin position="520"/>
        <end position="532"/>
    </location>
</feature>
<dbReference type="InterPro" id="IPR039725">
    <property type="entry name" value="CC2D1A/B"/>
</dbReference>
<dbReference type="EMBL" id="PZQS01000010">
    <property type="protein sequence ID" value="PVD23465.1"/>
    <property type="molecule type" value="Genomic_DNA"/>
</dbReference>
<dbReference type="GO" id="GO:0001227">
    <property type="term" value="F:DNA-binding transcription repressor activity, RNA polymerase II-specific"/>
    <property type="evidence" value="ECO:0007669"/>
    <property type="project" value="InterPro"/>
</dbReference>
<evidence type="ECO:0000313" key="3">
    <source>
        <dbReference type="EMBL" id="PVD23465.1"/>
    </source>
</evidence>
<name>A0A2T7NQL7_POMCA</name>
<evidence type="ECO:0000259" key="2">
    <source>
        <dbReference type="SMART" id="SM00685"/>
    </source>
</evidence>
<protein>
    <recommendedName>
        <fullName evidence="2">DM14 domain-containing protein</fullName>
    </recommendedName>
</protein>
<feature type="region of interest" description="Disordered" evidence="1">
    <location>
        <begin position="504"/>
        <end position="540"/>
    </location>
</feature>
<dbReference type="Pfam" id="PF21528">
    <property type="entry name" value="CC2D1A-B_DM14"/>
    <property type="match status" value="2"/>
</dbReference>
<dbReference type="OrthoDB" id="6162547at2759"/>
<dbReference type="Proteomes" id="UP000245119">
    <property type="component" value="Linkage Group LG10"/>
</dbReference>
<dbReference type="SMART" id="SM00685">
    <property type="entry name" value="DM14"/>
    <property type="match status" value="2"/>
</dbReference>
<feature type="domain" description="DM14" evidence="2">
    <location>
        <begin position="323"/>
        <end position="381"/>
    </location>
</feature>
<dbReference type="AlphaFoldDB" id="A0A2T7NQL7"/>
<keyword evidence="4" id="KW-1185">Reference proteome</keyword>
<sequence length="648" mass="72255">MDKTPVPKFVLEERLAMYFQAIDHATAASDSQRTQLLEKDIQMLMDLMERANLGKVVTVDEVPPPLHIHPQTGHSVANLLDELSSRLADYHKALYFADIEIVGNPLTCDEALTSQKSKARTQQIQNLQRGIQVIQKLQGQAAAGFPVQPEEIPPPVSIPSDDEFVVNPVAVITERLSVYQQALVVAREEGDMQKVATFQANIMMLDFLLKRAEARIPIYKKDLPENITLSKKLRKETEMYKSTVETLTKMSGLSARASKLAMTWGNTEFADKLQNNAKMLMQALHDYELGKPPDLSACPYSLADIQRLADDAGFLATQHLQDADVVKMRLNQYKLAALKAKQAGQRDLAIQHMKVVKTLQLLLQTLEKGEVIDISQLPPPPMCQPLTTEELSKTETHTSAAQEFQAESVIEVDGKSLAEELSSLLDEPGEIEGSSPLVGKLNIQNTPSHQPAVNGNSKQECLVKPLSSSSGQLNSVPESLQTSQITPDIPVPWSVHQQHVSNGVNSHHGNTPHTGQTNHHIQDSENNTRRDVGQMTEESNGRTGVSCIEILKYERSLLQLEATPEAVLRSENLVQQMEEEKQRLRIGGYDAWLSYLGKVEKDVLQINCELKTLRESRQEDKLAIVVIKKELAERELAVMRKRLPELRS</sequence>
<accession>A0A2T7NQL7</accession>
<feature type="compositionally biased region" description="Polar residues" evidence="1">
    <location>
        <begin position="504"/>
        <end position="519"/>
    </location>
</feature>
<comment type="caution">
    <text evidence="3">The sequence shown here is derived from an EMBL/GenBank/DDBJ whole genome shotgun (WGS) entry which is preliminary data.</text>
</comment>
<dbReference type="PANTHER" id="PTHR13076">
    <property type="entry name" value="COILED-COIL AND C2 DOMAIN-CONTAINING PROTEIN 1-LIKE"/>
    <property type="match status" value="1"/>
</dbReference>
<dbReference type="STRING" id="400727.A0A2T7NQL7"/>